<sequence length="231" mass="26664">MLGRGKSSGVINEATNQHTNERLTAAVDEMKTAEYQKQRERDTTDVIPTHRHLVKKEPVKTGDEHLQVFTNDKKDSESDDDFDLEALRAQRAQAIKKEQSKMAEWRQKQHGSYREIAQDDFFATVVKEKGGSEHVVVHFYHDDFEKCKIMDRHLLELSHRIMAIRFVKVNVANAPFLVEKLKITVLPCLVLFAHDIAVDRVLGFEDFGEEDFDPELLRHRIETGLGLIDQQ</sequence>
<evidence type="ECO:0000256" key="1">
    <source>
        <dbReference type="SAM" id="MobiDB-lite"/>
    </source>
</evidence>
<dbReference type="PANTHER" id="PTHR21148">
    <property type="entry name" value="THIOREDOXIN DOMAIN-CONTAINING PROTEIN 9"/>
    <property type="match status" value="1"/>
</dbReference>
<dbReference type="InterPro" id="IPR013766">
    <property type="entry name" value="Thioredoxin_domain"/>
</dbReference>
<feature type="domain" description="Thioredoxin" evidence="2">
    <location>
        <begin position="117"/>
        <end position="203"/>
    </location>
</feature>
<dbReference type="InterPro" id="IPR036249">
    <property type="entry name" value="Thioredoxin-like_sf"/>
</dbReference>
<dbReference type="Pfam" id="PF00085">
    <property type="entry name" value="Thioredoxin"/>
    <property type="match status" value="1"/>
</dbReference>
<evidence type="ECO:0000313" key="3">
    <source>
        <dbReference type="EMBL" id="CAD9119712.1"/>
    </source>
</evidence>
<gene>
    <name evidence="3" type="ORF">NDES1114_LOCUS16683</name>
</gene>
<protein>
    <recommendedName>
        <fullName evidence="2">Thioredoxin domain-containing protein</fullName>
    </recommendedName>
</protein>
<reference evidence="3" key="1">
    <citation type="submission" date="2021-01" db="EMBL/GenBank/DDBJ databases">
        <authorList>
            <person name="Corre E."/>
            <person name="Pelletier E."/>
            <person name="Niang G."/>
            <person name="Scheremetjew M."/>
            <person name="Finn R."/>
            <person name="Kale V."/>
            <person name="Holt S."/>
            <person name="Cochrane G."/>
            <person name="Meng A."/>
            <person name="Brown T."/>
            <person name="Cohen L."/>
        </authorList>
    </citation>
    <scope>NUCLEOTIDE SEQUENCE</scope>
    <source>
        <strain evidence="3">CCAP 1951/1</strain>
    </source>
</reference>
<dbReference type="Gene3D" id="3.40.30.10">
    <property type="entry name" value="Glutaredoxin"/>
    <property type="match status" value="1"/>
</dbReference>
<organism evidence="3">
    <name type="scientific">Neobodo designis</name>
    <name type="common">Flagellated protozoan</name>
    <name type="synonym">Bodo designis</name>
    <dbReference type="NCBI Taxonomy" id="312471"/>
    <lineage>
        <taxon>Eukaryota</taxon>
        <taxon>Discoba</taxon>
        <taxon>Euglenozoa</taxon>
        <taxon>Kinetoplastea</taxon>
        <taxon>Metakinetoplastina</taxon>
        <taxon>Neobodonida</taxon>
        <taxon>Neobodo</taxon>
    </lineage>
</organism>
<feature type="region of interest" description="Disordered" evidence="1">
    <location>
        <begin position="1"/>
        <end position="23"/>
    </location>
</feature>
<evidence type="ECO:0000259" key="2">
    <source>
        <dbReference type="Pfam" id="PF00085"/>
    </source>
</evidence>
<feature type="compositionally biased region" description="Polar residues" evidence="1">
    <location>
        <begin position="9"/>
        <end position="18"/>
    </location>
</feature>
<accession>A0A7S1M1S8</accession>
<name>A0A7S1M1S8_NEODS</name>
<dbReference type="EMBL" id="HBGF01025182">
    <property type="protein sequence ID" value="CAD9119712.1"/>
    <property type="molecule type" value="Transcribed_RNA"/>
</dbReference>
<proteinExistence type="predicted"/>
<dbReference type="CDD" id="cd02989">
    <property type="entry name" value="Phd_like_TxnDC9"/>
    <property type="match status" value="1"/>
</dbReference>
<dbReference type="AlphaFoldDB" id="A0A7S1M1S8"/>
<dbReference type="SUPFAM" id="SSF52833">
    <property type="entry name" value="Thioredoxin-like"/>
    <property type="match status" value="1"/>
</dbReference>